<evidence type="ECO:0000313" key="2">
    <source>
        <dbReference type="EMBL" id="KCV67756.1"/>
    </source>
</evidence>
<feature type="region of interest" description="Disordered" evidence="1">
    <location>
        <begin position="346"/>
        <end position="368"/>
    </location>
</feature>
<name>A0A058Z0T9_FONAL</name>
<keyword evidence="3" id="KW-1185">Reference proteome</keyword>
<dbReference type="EMBL" id="KB932213">
    <property type="protein sequence ID" value="KCV67756.1"/>
    <property type="molecule type" value="Genomic_DNA"/>
</dbReference>
<sequence length="368" mass="39003">MTGPRPPAPGRSRPHATAGPGNPGNPGNPGSRTPLAWLLAGLALLAAAATTRAALLPTPASLEYHLLHALPEATGQSINYRQNIHFCDFFNQDTLSPGAPDGLDDLVFYDSHYVFEASPDDRASGDAPTPGTRRPVHFAHAGVQTFHCASKVPFPLAPLTYLDTYYSPAFGHIQEIFHSAVQDIMYQSNGLFASEYSLGSIVPPVLITAYPMGPGQPRSGLLSLLRTHALFGRVVHLSSNADAQPHVVTFQLGNFLDVTSMASVDLDNDGLPEALVAGKLQGMPADVYVLTHLSRFLDPTLSGGARYLPRGLLQLPAGFIPGNIILGDFDGDGHASDIALVSDHGSTTSPMARDQIVPQEVPASGEPR</sequence>
<feature type="region of interest" description="Disordered" evidence="1">
    <location>
        <begin position="1"/>
        <end position="32"/>
    </location>
</feature>
<protein>
    <submittedName>
        <fullName evidence="2">Uncharacterized protein</fullName>
    </submittedName>
</protein>
<dbReference type="AlphaFoldDB" id="A0A058Z0T9"/>
<dbReference type="InterPro" id="IPR028994">
    <property type="entry name" value="Integrin_alpha_N"/>
</dbReference>
<proteinExistence type="predicted"/>
<evidence type="ECO:0000313" key="3">
    <source>
        <dbReference type="Proteomes" id="UP000030693"/>
    </source>
</evidence>
<dbReference type="Proteomes" id="UP000030693">
    <property type="component" value="Unassembled WGS sequence"/>
</dbReference>
<evidence type="ECO:0000256" key="1">
    <source>
        <dbReference type="SAM" id="MobiDB-lite"/>
    </source>
</evidence>
<reference evidence="2" key="1">
    <citation type="submission" date="2013-04" db="EMBL/GenBank/DDBJ databases">
        <title>The Genome Sequence of Fonticula alba ATCC 38817.</title>
        <authorList>
            <consortium name="The Broad Institute Genomics Platform"/>
            <person name="Russ C."/>
            <person name="Cuomo C."/>
            <person name="Burger G."/>
            <person name="Gray M.W."/>
            <person name="Holland P.W.H."/>
            <person name="King N."/>
            <person name="Lang F.B.F."/>
            <person name="Roger A.J."/>
            <person name="Ruiz-Trillo I."/>
            <person name="Brown M."/>
            <person name="Walker B."/>
            <person name="Young S."/>
            <person name="Zeng Q."/>
            <person name="Gargeya S."/>
            <person name="Fitzgerald M."/>
            <person name="Haas B."/>
            <person name="Abouelleil A."/>
            <person name="Allen A.W."/>
            <person name="Alvarado L."/>
            <person name="Arachchi H.M."/>
            <person name="Berlin A.M."/>
            <person name="Chapman S.B."/>
            <person name="Gainer-Dewar J."/>
            <person name="Goldberg J."/>
            <person name="Griggs A."/>
            <person name="Gujja S."/>
            <person name="Hansen M."/>
            <person name="Howarth C."/>
            <person name="Imamovic A."/>
            <person name="Ireland A."/>
            <person name="Larimer J."/>
            <person name="McCowan C."/>
            <person name="Murphy C."/>
            <person name="Pearson M."/>
            <person name="Poon T.W."/>
            <person name="Priest M."/>
            <person name="Roberts A."/>
            <person name="Saif S."/>
            <person name="Shea T."/>
            <person name="Sisk P."/>
            <person name="Sykes S."/>
            <person name="Wortman J."/>
            <person name="Nusbaum C."/>
            <person name="Birren B."/>
        </authorList>
    </citation>
    <scope>NUCLEOTIDE SEQUENCE [LARGE SCALE GENOMIC DNA]</scope>
    <source>
        <strain evidence="2">ATCC 38817</strain>
    </source>
</reference>
<dbReference type="GeneID" id="20530421"/>
<dbReference type="RefSeq" id="XP_009497787.1">
    <property type="nucleotide sequence ID" value="XM_009499512.1"/>
</dbReference>
<organism evidence="2">
    <name type="scientific">Fonticula alba</name>
    <name type="common">Slime mold</name>
    <dbReference type="NCBI Taxonomy" id="691883"/>
    <lineage>
        <taxon>Eukaryota</taxon>
        <taxon>Rotosphaerida</taxon>
        <taxon>Fonticulaceae</taxon>
        <taxon>Fonticula</taxon>
    </lineage>
</organism>
<dbReference type="SUPFAM" id="SSF69318">
    <property type="entry name" value="Integrin alpha N-terminal domain"/>
    <property type="match status" value="1"/>
</dbReference>
<accession>A0A058Z0T9</accession>
<gene>
    <name evidence="2" type="ORF">H696_05696</name>
</gene>